<evidence type="ECO:0000256" key="1">
    <source>
        <dbReference type="SAM" id="MobiDB-lite"/>
    </source>
</evidence>
<gene>
    <name evidence="2" type="ORF">EI97DRAFT_224068</name>
</gene>
<keyword evidence="3" id="KW-1185">Reference proteome</keyword>
<proteinExistence type="predicted"/>
<evidence type="ECO:0000313" key="2">
    <source>
        <dbReference type="EMBL" id="KAF2278947.1"/>
    </source>
</evidence>
<protein>
    <submittedName>
        <fullName evidence="2">Uncharacterized protein</fullName>
    </submittedName>
</protein>
<organism evidence="2 3">
    <name type="scientific">Westerdykella ornata</name>
    <dbReference type="NCBI Taxonomy" id="318751"/>
    <lineage>
        <taxon>Eukaryota</taxon>
        <taxon>Fungi</taxon>
        <taxon>Dikarya</taxon>
        <taxon>Ascomycota</taxon>
        <taxon>Pezizomycotina</taxon>
        <taxon>Dothideomycetes</taxon>
        <taxon>Pleosporomycetidae</taxon>
        <taxon>Pleosporales</taxon>
        <taxon>Sporormiaceae</taxon>
        <taxon>Westerdykella</taxon>
    </lineage>
</organism>
<accession>A0A6A6JRC8</accession>
<name>A0A6A6JRC8_WESOR</name>
<dbReference type="Proteomes" id="UP000800097">
    <property type="component" value="Unassembled WGS sequence"/>
</dbReference>
<dbReference type="EMBL" id="ML986487">
    <property type="protein sequence ID" value="KAF2278947.1"/>
    <property type="molecule type" value="Genomic_DNA"/>
</dbReference>
<dbReference type="GeneID" id="54547063"/>
<dbReference type="AlphaFoldDB" id="A0A6A6JRC8"/>
<evidence type="ECO:0000313" key="3">
    <source>
        <dbReference type="Proteomes" id="UP000800097"/>
    </source>
</evidence>
<feature type="region of interest" description="Disordered" evidence="1">
    <location>
        <begin position="30"/>
        <end position="54"/>
    </location>
</feature>
<dbReference type="RefSeq" id="XP_033656486.1">
    <property type="nucleotide sequence ID" value="XM_033793888.1"/>
</dbReference>
<reference evidence="2" key="1">
    <citation type="journal article" date="2020" name="Stud. Mycol.">
        <title>101 Dothideomycetes genomes: a test case for predicting lifestyles and emergence of pathogens.</title>
        <authorList>
            <person name="Haridas S."/>
            <person name="Albert R."/>
            <person name="Binder M."/>
            <person name="Bloem J."/>
            <person name="Labutti K."/>
            <person name="Salamov A."/>
            <person name="Andreopoulos B."/>
            <person name="Baker S."/>
            <person name="Barry K."/>
            <person name="Bills G."/>
            <person name="Bluhm B."/>
            <person name="Cannon C."/>
            <person name="Castanera R."/>
            <person name="Culley D."/>
            <person name="Daum C."/>
            <person name="Ezra D."/>
            <person name="Gonzalez J."/>
            <person name="Henrissat B."/>
            <person name="Kuo A."/>
            <person name="Liang C."/>
            <person name="Lipzen A."/>
            <person name="Lutzoni F."/>
            <person name="Magnuson J."/>
            <person name="Mondo S."/>
            <person name="Nolan M."/>
            <person name="Ohm R."/>
            <person name="Pangilinan J."/>
            <person name="Park H.-J."/>
            <person name="Ramirez L."/>
            <person name="Alfaro M."/>
            <person name="Sun H."/>
            <person name="Tritt A."/>
            <person name="Yoshinaga Y."/>
            <person name="Zwiers L.-H."/>
            <person name="Turgeon B."/>
            <person name="Goodwin S."/>
            <person name="Spatafora J."/>
            <person name="Crous P."/>
            <person name="Grigoriev I."/>
        </authorList>
    </citation>
    <scope>NUCLEOTIDE SEQUENCE</scope>
    <source>
        <strain evidence="2">CBS 379.55</strain>
    </source>
</reference>
<sequence>MWAGFDEKDRGLDLPLEEMKLFGGKLGIGARPSRTASQGREQGRHLPTSAVSRSGAVVASRATDGGYAMERWGVYRKHGAIVSRVNCLLQTPILEMPMLHLILDPQPATASLPLEVRERSAGPRWARGAGIFQRGFTMLRRPTTLRSTTRETALVLQ</sequence>